<feature type="transmembrane region" description="Helical" evidence="7">
    <location>
        <begin position="513"/>
        <end position="533"/>
    </location>
</feature>
<feature type="transmembrane region" description="Helical" evidence="7">
    <location>
        <begin position="801"/>
        <end position="828"/>
    </location>
</feature>
<keyword evidence="10" id="KW-1185">Reference proteome</keyword>
<dbReference type="Pfam" id="PF02687">
    <property type="entry name" value="FtsX"/>
    <property type="match status" value="2"/>
</dbReference>
<feature type="domain" description="ABC3 transporter permease C-terminal" evidence="8">
    <location>
        <begin position="292"/>
        <end position="391"/>
    </location>
</feature>
<dbReference type="InterPro" id="IPR051447">
    <property type="entry name" value="Lipoprotein-release_system"/>
</dbReference>
<keyword evidence="6 7" id="KW-0472">Membrane</keyword>
<dbReference type="GO" id="GO:0044874">
    <property type="term" value="P:lipoprotein localization to outer membrane"/>
    <property type="evidence" value="ECO:0007669"/>
    <property type="project" value="TreeGrafter"/>
</dbReference>
<evidence type="ECO:0000256" key="2">
    <source>
        <dbReference type="ARBA" id="ARBA00005236"/>
    </source>
</evidence>
<comment type="subcellular location">
    <subcellularLocation>
        <location evidence="1">Cell membrane</location>
        <topology evidence="1">Multi-pass membrane protein</topology>
    </subcellularLocation>
</comment>
<dbReference type="PANTHER" id="PTHR30489:SF0">
    <property type="entry name" value="LIPOPROTEIN-RELEASING SYSTEM TRANSMEMBRANE PROTEIN LOLE"/>
    <property type="match status" value="1"/>
</dbReference>
<feature type="transmembrane region" description="Helical" evidence="7">
    <location>
        <begin position="370"/>
        <end position="392"/>
    </location>
</feature>
<proteinExistence type="inferred from homology"/>
<evidence type="ECO:0000256" key="6">
    <source>
        <dbReference type="ARBA" id="ARBA00023136"/>
    </source>
</evidence>
<name>A0A2A6J5V3_9HYPH</name>
<keyword evidence="5 7" id="KW-1133">Transmembrane helix</keyword>
<reference evidence="9 10" key="1">
    <citation type="submission" date="2017-09" db="EMBL/GenBank/DDBJ databases">
        <title>Comparative genomics of rhizobia isolated from Phaseolus vulgaris in China.</title>
        <authorList>
            <person name="Tong W."/>
        </authorList>
    </citation>
    <scope>NUCLEOTIDE SEQUENCE [LARGE SCALE GENOMIC DNA]</scope>
    <source>
        <strain evidence="9 10">C5</strain>
    </source>
</reference>
<feature type="transmembrane region" description="Helical" evidence="7">
    <location>
        <begin position="848"/>
        <end position="866"/>
    </location>
</feature>
<evidence type="ECO:0000313" key="10">
    <source>
        <dbReference type="Proteomes" id="UP000220768"/>
    </source>
</evidence>
<evidence type="ECO:0000256" key="1">
    <source>
        <dbReference type="ARBA" id="ARBA00004651"/>
    </source>
</evidence>
<evidence type="ECO:0000256" key="3">
    <source>
        <dbReference type="ARBA" id="ARBA00022475"/>
    </source>
</evidence>
<evidence type="ECO:0000259" key="8">
    <source>
        <dbReference type="Pfam" id="PF02687"/>
    </source>
</evidence>
<comment type="caution">
    <text evidence="9">The sequence shown here is derived from an EMBL/GenBank/DDBJ whole genome shotgun (WGS) entry which is preliminary data.</text>
</comment>
<evidence type="ECO:0000256" key="5">
    <source>
        <dbReference type="ARBA" id="ARBA00022989"/>
    </source>
</evidence>
<organism evidence="9 10">
    <name type="scientific">Rhizobium chutanense</name>
    <dbReference type="NCBI Taxonomy" id="2035448"/>
    <lineage>
        <taxon>Bacteria</taxon>
        <taxon>Pseudomonadati</taxon>
        <taxon>Pseudomonadota</taxon>
        <taxon>Alphaproteobacteria</taxon>
        <taxon>Hyphomicrobiales</taxon>
        <taxon>Rhizobiaceae</taxon>
        <taxon>Rhizobium/Agrobacterium group</taxon>
        <taxon>Rhizobium</taxon>
    </lineage>
</organism>
<dbReference type="AlphaFoldDB" id="A0A2A6J5V3"/>
<dbReference type="PANTHER" id="PTHR30489">
    <property type="entry name" value="LIPOPROTEIN-RELEASING SYSTEM TRANSMEMBRANE PROTEIN LOLE"/>
    <property type="match status" value="1"/>
</dbReference>
<dbReference type="EMBL" id="NWSV01000020">
    <property type="protein sequence ID" value="PDT01698.1"/>
    <property type="molecule type" value="Genomic_DNA"/>
</dbReference>
<dbReference type="GO" id="GO:0098797">
    <property type="term" value="C:plasma membrane protein complex"/>
    <property type="evidence" value="ECO:0007669"/>
    <property type="project" value="TreeGrafter"/>
</dbReference>
<dbReference type="InterPro" id="IPR003838">
    <property type="entry name" value="ABC3_permease_C"/>
</dbReference>
<sequence>MYRYWLIGLLRTRSGRLVGTSGGVALTVAFIACLGAFLQSSTAEMTARSVAHLPVDWQVQSLPGAAPSVIEAAIHSAAPVTSLHLVNYADVPSFEANTGSTVQTTGGGTVVGIGPDYFGQFPAQVRPLLGSVDGVLIAQQTAANLDVTVGDQVIIHRQQAPDVSVTITGIVDLPNADAMFQAIGVRARAAPQAPPDNVLLLPMSEWRQVFEQQGASRPDTIRSEFHVKLDHRDLPSGPIAASTWATERGHNFEARAAGAALLANNLAARLEAVREDALYARLIFLFLGAPGAILAILLTLAVAGAGRDRRRRDQALLRLRGATVDTVLRLTAAEAAVAGLGGAILGLLLAALAANFILGMALLSSAAVPLLSAVAVAGIALSLAAILIPAWRDARGSTIAAARRPIGNDRTPTWLRLYLDLVLLALAAALYWRSAASGYQVVLAPEGVAAAAVDYTAFLAPLLLWTGLALSAMRLVGAGLRQGRPVIARGLRPVAGRLADVVAATFGRQGRRLTAGIGLAALAFAFASSTAIFNATYEAQARVDAELTNGADVAVTGTSAAPASQALARLSKLPGIAASQPMQHRYAYVGADLQDLYGIDPMRIGTATAISDAYFANGDATAALADLAQTPDGVLVSQETVNDYQLSRGDSINLRLQNAADHQYHVVPFHIVGVVREFPTAPKDSFLVANAAYIAQQTGSSASEIVLIRSSGDPARVALAARNATAGIPGLKVSQIGDAVALIGSSLTAIDLAGLTRLELIYALVVLAASGGLVLGLGFADRERSFAVLVALGARPRQLGAFLWSEAALVTGSGMVLGLGAGMLIAYVLVKLLIGVFDPPPDTLSMPWLYLLALIVTTAGVALVAATGEAIRSRTHVTEKLRGE</sequence>
<feature type="transmembrane region" description="Helical" evidence="7">
    <location>
        <begin position="282"/>
        <end position="306"/>
    </location>
</feature>
<dbReference type="PROSITE" id="PS51257">
    <property type="entry name" value="PROKAR_LIPOPROTEIN"/>
    <property type="match status" value="1"/>
</dbReference>
<evidence type="ECO:0000256" key="7">
    <source>
        <dbReference type="SAM" id="Phobius"/>
    </source>
</evidence>
<protein>
    <submittedName>
        <fullName evidence="9">ABC transporter permease</fullName>
    </submittedName>
</protein>
<feature type="transmembrane region" description="Helical" evidence="7">
    <location>
        <begin position="452"/>
        <end position="476"/>
    </location>
</feature>
<evidence type="ECO:0000313" key="9">
    <source>
        <dbReference type="EMBL" id="PDT01698.1"/>
    </source>
</evidence>
<evidence type="ECO:0000256" key="4">
    <source>
        <dbReference type="ARBA" id="ARBA00022692"/>
    </source>
</evidence>
<dbReference type="Proteomes" id="UP000220768">
    <property type="component" value="Unassembled WGS sequence"/>
</dbReference>
<feature type="transmembrane region" description="Helical" evidence="7">
    <location>
        <begin position="413"/>
        <end position="432"/>
    </location>
</feature>
<feature type="domain" description="ABC3 transporter permease C-terminal" evidence="8">
    <location>
        <begin position="763"/>
        <end position="867"/>
    </location>
</feature>
<dbReference type="RefSeq" id="WP_097614603.1">
    <property type="nucleotide sequence ID" value="NZ_NWSV01000020.1"/>
</dbReference>
<keyword evidence="4 7" id="KW-0812">Transmembrane</keyword>
<comment type="similarity">
    <text evidence="2">Belongs to the ABC-4 integral membrane protein family. LolC/E subfamily.</text>
</comment>
<feature type="transmembrane region" description="Helical" evidence="7">
    <location>
        <begin position="760"/>
        <end position="780"/>
    </location>
</feature>
<feature type="transmembrane region" description="Helical" evidence="7">
    <location>
        <begin position="327"/>
        <end position="358"/>
    </location>
</feature>
<gene>
    <name evidence="9" type="ORF">CO666_23725</name>
</gene>
<feature type="transmembrane region" description="Helical" evidence="7">
    <location>
        <begin position="21"/>
        <end position="38"/>
    </location>
</feature>
<keyword evidence="3" id="KW-1003">Cell membrane</keyword>
<accession>A0A2A6J5V3</accession>